<accession>A0ABU0BVN8</accession>
<keyword evidence="2" id="KW-1185">Reference proteome</keyword>
<proteinExistence type="predicted"/>
<reference evidence="1 2" key="1">
    <citation type="submission" date="2023-07" db="EMBL/GenBank/DDBJ databases">
        <title>Genomic Encyclopedia of Type Strains, Phase IV (KMG-IV): sequencing the most valuable type-strain genomes for metagenomic binning, comparative biology and taxonomic classification.</title>
        <authorList>
            <person name="Goeker M."/>
        </authorList>
    </citation>
    <scope>NUCLEOTIDE SEQUENCE [LARGE SCALE GENOMIC DNA]</scope>
    <source>
        <strain evidence="1 2">DSM 1112</strain>
    </source>
</reference>
<evidence type="ECO:0008006" key="3">
    <source>
        <dbReference type="Google" id="ProtNLM"/>
    </source>
</evidence>
<comment type="caution">
    <text evidence="1">The sequence shown here is derived from an EMBL/GenBank/DDBJ whole genome shotgun (WGS) entry which is preliminary data.</text>
</comment>
<evidence type="ECO:0000313" key="1">
    <source>
        <dbReference type="EMBL" id="MDQ0322315.1"/>
    </source>
</evidence>
<dbReference type="Proteomes" id="UP001230207">
    <property type="component" value="Unassembled WGS sequence"/>
</dbReference>
<sequence length="93" mass="10726">MIDREHKLSVMRQAKLLGFSRGSVYHSPRPVSDSDLALMRRIDELHLDHPFAGSRMLQRLLKAEGPILLSIPGLDRGRARVCEQNPFFGMWLW</sequence>
<organism evidence="1 2">
    <name type="scientific">Pararhizobium capsulatum DSM 1112</name>
    <dbReference type="NCBI Taxonomy" id="1121113"/>
    <lineage>
        <taxon>Bacteria</taxon>
        <taxon>Pseudomonadati</taxon>
        <taxon>Pseudomonadota</taxon>
        <taxon>Alphaproteobacteria</taxon>
        <taxon>Hyphomicrobiales</taxon>
        <taxon>Rhizobiaceae</taxon>
        <taxon>Rhizobium/Agrobacterium group</taxon>
        <taxon>Pararhizobium</taxon>
    </lineage>
</organism>
<protein>
    <recommendedName>
        <fullName evidence="3">Transposase</fullName>
    </recommendedName>
</protein>
<name>A0ABU0BVN8_9HYPH</name>
<evidence type="ECO:0000313" key="2">
    <source>
        <dbReference type="Proteomes" id="UP001230207"/>
    </source>
</evidence>
<dbReference type="EMBL" id="JAUSVF010000002">
    <property type="protein sequence ID" value="MDQ0322315.1"/>
    <property type="molecule type" value="Genomic_DNA"/>
</dbReference>
<gene>
    <name evidence="1" type="ORF">QO002_004521</name>
</gene>